<organism evidence="2 3">
    <name type="scientific">Araneus ventricosus</name>
    <name type="common">Orbweaver spider</name>
    <name type="synonym">Epeira ventricosa</name>
    <dbReference type="NCBI Taxonomy" id="182803"/>
    <lineage>
        <taxon>Eukaryota</taxon>
        <taxon>Metazoa</taxon>
        <taxon>Ecdysozoa</taxon>
        <taxon>Arthropoda</taxon>
        <taxon>Chelicerata</taxon>
        <taxon>Arachnida</taxon>
        <taxon>Araneae</taxon>
        <taxon>Araneomorphae</taxon>
        <taxon>Entelegynae</taxon>
        <taxon>Araneoidea</taxon>
        <taxon>Araneidae</taxon>
        <taxon>Araneus</taxon>
    </lineage>
</organism>
<evidence type="ECO:0000313" key="2">
    <source>
        <dbReference type="EMBL" id="GBM04757.1"/>
    </source>
</evidence>
<protein>
    <submittedName>
        <fullName evidence="2">Uncharacterized protein</fullName>
    </submittedName>
</protein>
<comment type="caution">
    <text evidence="2">The sequence shown here is derived from an EMBL/GenBank/DDBJ whole genome shotgun (WGS) entry which is preliminary data.</text>
</comment>
<dbReference type="AlphaFoldDB" id="A0A4Y2CLY8"/>
<keyword evidence="1" id="KW-1133">Transmembrane helix</keyword>
<keyword evidence="1" id="KW-0812">Transmembrane</keyword>
<feature type="transmembrane region" description="Helical" evidence="1">
    <location>
        <begin position="57"/>
        <end position="79"/>
    </location>
</feature>
<sequence>MFVLHHAPHVHFPNVSLNYSRFQSARKAYRLVVQRGYHSSIEAFDQKAPLLESIQSLIFPVLFCALFGLHKFGILCTIFRRRCKVGPNKIAPMFHAKFS</sequence>
<evidence type="ECO:0000313" key="3">
    <source>
        <dbReference type="Proteomes" id="UP000499080"/>
    </source>
</evidence>
<gene>
    <name evidence="2" type="ORF">AVEN_20200_1</name>
</gene>
<keyword evidence="3" id="KW-1185">Reference proteome</keyword>
<keyword evidence="1" id="KW-0472">Membrane</keyword>
<dbReference type="Proteomes" id="UP000499080">
    <property type="component" value="Unassembled WGS sequence"/>
</dbReference>
<dbReference type="EMBL" id="BGPR01000207">
    <property type="protein sequence ID" value="GBM04757.1"/>
    <property type="molecule type" value="Genomic_DNA"/>
</dbReference>
<reference evidence="2 3" key="1">
    <citation type="journal article" date="2019" name="Sci. Rep.">
        <title>Orb-weaving spider Araneus ventricosus genome elucidates the spidroin gene catalogue.</title>
        <authorList>
            <person name="Kono N."/>
            <person name="Nakamura H."/>
            <person name="Ohtoshi R."/>
            <person name="Moran D.A.P."/>
            <person name="Shinohara A."/>
            <person name="Yoshida Y."/>
            <person name="Fujiwara M."/>
            <person name="Mori M."/>
            <person name="Tomita M."/>
            <person name="Arakawa K."/>
        </authorList>
    </citation>
    <scope>NUCLEOTIDE SEQUENCE [LARGE SCALE GENOMIC DNA]</scope>
</reference>
<proteinExistence type="predicted"/>
<evidence type="ECO:0000256" key="1">
    <source>
        <dbReference type="SAM" id="Phobius"/>
    </source>
</evidence>
<name>A0A4Y2CLY8_ARAVE</name>
<accession>A0A4Y2CLY8</accession>